<dbReference type="InterPro" id="IPR028366">
    <property type="entry name" value="PhoU"/>
</dbReference>
<dbReference type="SUPFAM" id="SSF109755">
    <property type="entry name" value="PhoU-like"/>
    <property type="match status" value="1"/>
</dbReference>
<dbReference type="PANTHER" id="PTHR42930">
    <property type="entry name" value="PHOSPHATE-SPECIFIC TRANSPORT SYSTEM ACCESSORY PROTEIN PHOU"/>
    <property type="match status" value="1"/>
</dbReference>
<organism evidence="2 3">
    <name type="scientific">Nitrosopumilus piranensis</name>
    <dbReference type="NCBI Taxonomy" id="1582439"/>
    <lineage>
        <taxon>Archaea</taxon>
        <taxon>Nitrososphaerota</taxon>
        <taxon>Nitrososphaeria</taxon>
        <taxon>Nitrosopumilales</taxon>
        <taxon>Nitrosopumilaceae</taxon>
        <taxon>Nitrosopumilus</taxon>
    </lineage>
</organism>
<name>A0A0C5BXK6_9ARCH</name>
<evidence type="ECO:0000259" key="1">
    <source>
        <dbReference type="SMART" id="SM00966"/>
    </source>
</evidence>
<dbReference type="InterPro" id="IPR038078">
    <property type="entry name" value="PhoU-like_sf"/>
</dbReference>
<dbReference type="Pfam" id="PF01895">
    <property type="entry name" value="PhoU"/>
    <property type="match status" value="1"/>
</dbReference>
<dbReference type="GO" id="GO:0030643">
    <property type="term" value="P:intracellular phosphate ion homeostasis"/>
    <property type="evidence" value="ECO:0007669"/>
    <property type="project" value="InterPro"/>
</dbReference>
<dbReference type="Proteomes" id="UP000032027">
    <property type="component" value="Chromosome"/>
</dbReference>
<keyword evidence="3" id="KW-1185">Reference proteome</keyword>
<dbReference type="InterPro" id="IPR007159">
    <property type="entry name" value="SpoVT-AbrB_dom"/>
</dbReference>
<dbReference type="Gene3D" id="1.20.58.220">
    <property type="entry name" value="Phosphate transport system protein phou homolog 2, domain 2"/>
    <property type="match status" value="1"/>
</dbReference>
<dbReference type="Pfam" id="PF04014">
    <property type="entry name" value="MazE_antitoxin"/>
    <property type="match status" value="1"/>
</dbReference>
<reference evidence="2 3" key="2">
    <citation type="journal article" date="2016" name="ISME J.">
        <title>Physiological and genomic characterization of two novel marine thaumarchaeal strains indicates niche differentiation.</title>
        <authorList>
            <person name="Bayer B."/>
            <person name="Vojvoda J."/>
            <person name="Offre P."/>
            <person name="Alves R.J."/>
            <person name="Elisabeth N.H."/>
            <person name="Garcia J.A."/>
            <person name="Volland J.M."/>
            <person name="Srivastava A."/>
            <person name="Schleper C."/>
            <person name="Herndl G.J."/>
        </authorList>
    </citation>
    <scope>NUCLEOTIDE SEQUENCE [LARGE SCALE GENOMIC DNA]</scope>
    <source>
        <strain evidence="2 3">D3C</strain>
    </source>
</reference>
<dbReference type="STRING" id="1582439.NPIRD3C_1804"/>
<dbReference type="KEGG" id="nid:NPIRD3C_1804"/>
<reference evidence="3" key="1">
    <citation type="submission" date="2015-02" db="EMBL/GenBank/DDBJ databases">
        <title>Characterization of two novel Thaumarchaeota isolated from the Northern Adriatic Sea.</title>
        <authorList>
            <person name="Bayer B."/>
            <person name="Vojvoda J."/>
            <person name="Offre P."/>
            <person name="Srivastava A."/>
            <person name="Elisabeth N."/>
            <person name="Garcia J.A.L."/>
            <person name="Schleper C."/>
            <person name="Herndl G.J."/>
        </authorList>
    </citation>
    <scope>NUCLEOTIDE SEQUENCE [LARGE SCALE GENOMIC DNA]</scope>
    <source>
        <strain evidence="3">D3C</strain>
    </source>
</reference>
<dbReference type="OrthoDB" id="40991at2157"/>
<dbReference type="HOGENOM" id="CLU_069302_1_0_2"/>
<dbReference type="GO" id="GO:0003677">
    <property type="term" value="F:DNA binding"/>
    <property type="evidence" value="ECO:0007669"/>
    <property type="project" value="InterPro"/>
</dbReference>
<dbReference type="PANTHER" id="PTHR42930:SF2">
    <property type="entry name" value="PHOU DOMAIN-CONTAINING PROTEIN"/>
    <property type="match status" value="1"/>
</dbReference>
<evidence type="ECO:0000313" key="2">
    <source>
        <dbReference type="EMBL" id="AJM93014.1"/>
    </source>
</evidence>
<dbReference type="AlphaFoldDB" id="A0A0C5BXK6"/>
<dbReference type="SMART" id="SM00966">
    <property type="entry name" value="SpoVT_AbrB"/>
    <property type="match status" value="1"/>
</dbReference>
<protein>
    <submittedName>
        <fullName evidence="2">Phosphate uptake regulator, PhoU</fullName>
    </submittedName>
</protein>
<gene>
    <name evidence="2" type="ORF">NPIRD3C_1804</name>
</gene>
<dbReference type="InterPro" id="IPR026022">
    <property type="entry name" value="PhoU_dom"/>
</dbReference>
<sequence length="347" mass="39452">METVESSKQTRRMQLSGGSTYIISLPKNWIEELKIKVGQNVTIVKNSNQSLTLFSNEKTNNGGKTIAVIPSSQKESGESIKRKIIAAYLRGYNTIEIKSKGIRLPTEHTRNVRELVRTSMIGTEIVESSSEKISIQILTRLPELSFETALKRMYLMASNMVREAVESIDEEEDIHADEVVNMDDEVDRFGLYMRRNLVLAVENENILQDMGLRKPSDCLGYRAVVTRIERIADHAAHVAKRKKFIEGKLDTKLFNKIKRLSEESLTVFEEAITAVQNQDFIKGEKVAQKVADVIEDERQIMSKVSDTDKNSISIRFILQDLRRIAEYSGDIAEVAIDENIQKIIIEE</sequence>
<dbReference type="GO" id="GO:0045936">
    <property type="term" value="P:negative regulation of phosphate metabolic process"/>
    <property type="evidence" value="ECO:0007669"/>
    <property type="project" value="InterPro"/>
</dbReference>
<dbReference type="EMBL" id="CP010868">
    <property type="protein sequence ID" value="AJM93014.1"/>
    <property type="molecule type" value="Genomic_DNA"/>
</dbReference>
<evidence type="ECO:0000313" key="3">
    <source>
        <dbReference type="Proteomes" id="UP000032027"/>
    </source>
</evidence>
<dbReference type="PATRIC" id="fig|1582439.9.peg.1860"/>
<proteinExistence type="predicted"/>
<reference evidence="2 3" key="3">
    <citation type="journal article" date="2019" name="Int. J. Syst. Evol. Microbiol.">
        <title>Nitrosopumilus adriaticus sp. nov. and Nitrosopumilus piranensis sp. nov., two ammonia-oxidizing archaea from the Adriatic Sea and members of the class Nitrososphaeria.</title>
        <authorList>
            <person name="Bayer B."/>
            <person name="Vojvoda J."/>
            <person name="Reinthaler T."/>
            <person name="Reyes C."/>
            <person name="Pinto M."/>
            <person name="Herndl G.J."/>
        </authorList>
    </citation>
    <scope>NUCLEOTIDE SEQUENCE [LARGE SCALE GENOMIC DNA]</scope>
    <source>
        <strain evidence="2 3">D3C</strain>
    </source>
</reference>
<feature type="domain" description="SpoVT-AbrB" evidence="1">
    <location>
        <begin position="15"/>
        <end position="59"/>
    </location>
</feature>
<accession>A0A0C5BXK6</accession>